<dbReference type="Proteomes" id="UP001055879">
    <property type="component" value="Linkage Group LG03"/>
</dbReference>
<reference evidence="2" key="1">
    <citation type="journal article" date="2022" name="Mol. Ecol. Resour.">
        <title>The genomes of chicory, endive, great burdock and yacon provide insights into Asteraceae palaeo-polyploidization history and plant inulin production.</title>
        <authorList>
            <person name="Fan W."/>
            <person name="Wang S."/>
            <person name="Wang H."/>
            <person name="Wang A."/>
            <person name="Jiang F."/>
            <person name="Liu H."/>
            <person name="Zhao H."/>
            <person name="Xu D."/>
            <person name="Zhang Y."/>
        </authorList>
    </citation>
    <scope>NUCLEOTIDE SEQUENCE [LARGE SCALE GENOMIC DNA]</scope>
    <source>
        <strain evidence="2">cv. Niubang</strain>
    </source>
</reference>
<proteinExistence type="predicted"/>
<accession>A0ACB9DK68</accession>
<organism evidence="1 2">
    <name type="scientific">Arctium lappa</name>
    <name type="common">Greater burdock</name>
    <name type="synonym">Lappa major</name>
    <dbReference type="NCBI Taxonomy" id="4217"/>
    <lineage>
        <taxon>Eukaryota</taxon>
        <taxon>Viridiplantae</taxon>
        <taxon>Streptophyta</taxon>
        <taxon>Embryophyta</taxon>
        <taxon>Tracheophyta</taxon>
        <taxon>Spermatophyta</taxon>
        <taxon>Magnoliopsida</taxon>
        <taxon>eudicotyledons</taxon>
        <taxon>Gunneridae</taxon>
        <taxon>Pentapetalae</taxon>
        <taxon>asterids</taxon>
        <taxon>campanulids</taxon>
        <taxon>Asterales</taxon>
        <taxon>Asteraceae</taxon>
        <taxon>Carduoideae</taxon>
        <taxon>Cardueae</taxon>
        <taxon>Arctiinae</taxon>
        <taxon>Arctium</taxon>
    </lineage>
</organism>
<keyword evidence="2" id="KW-1185">Reference proteome</keyword>
<reference evidence="1 2" key="2">
    <citation type="journal article" date="2022" name="Mol. Ecol. Resour.">
        <title>The genomes of chicory, endive, great burdock and yacon provide insights into Asteraceae paleo-polyploidization history and plant inulin production.</title>
        <authorList>
            <person name="Fan W."/>
            <person name="Wang S."/>
            <person name="Wang H."/>
            <person name="Wang A."/>
            <person name="Jiang F."/>
            <person name="Liu H."/>
            <person name="Zhao H."/>
            <person name="Xu D."/>
            <person name="Zhang Y."/>
        </authorList>
    </citation>
    <scope>NUCLEOTIDE SEQUENCE [LARGE SCALE GENOMIC DNA]</scope>
    <source>
        <strain evidence="2">cv. Niubang</strain>
    </source>
</reference>
<sequence>MADAGRETQTQETNPQGELLDNVVQLMKSAMEQQEERLMKALEVRDANDRRREKINEPDVRSLGDTGNAIRMEDLVASNMKYSERARAYKNFLCSKPPEFSGTDSPVACLNWIQEMEQAIDTSECEEGQKVKFASSMMRGRALTWWNVTKTIMGTATALSLTWDAFKKEVLDEYCNERAIDRIEDEFRALKKRDMSVREYSNLLLEKLDLVGHIVPSEKDRVKAYMNGLPTAMKVMVRCSKAYTLREAIEESQFLEDVHSRGKEEEAEFSEKRKWEDRRSPPHEYQIYEEGRRISHRRKSKWCRECRSKHAGMCNPNHSTCLKCGMLGHSHRDCSIKGTICFACRKSGHV</sequence>
<dbReference type="EMBL" id="CM042049">
    <property type="protein sequence ID" value="KAI3747053.1"/>
    <property type="molecule type" value="Genomic_DNA"/>
</dbReference>
<gene>
    <name evidence="1" type="ORF">L6452_09496</name>
</gene>
<comment type="caution">
    <text evidence="1">The sequence shown here is derived from an EMBL/GenBank/DDBJ whole genome shotgun (WGS) entry which is preliminary data.</text>
</comment>
<evidence type="ECO:0000313" key="2">
    <source>
        <dbReference type="Proteomes" id="UP001055879"/>
    </source>
</evidence>
<name>A0ACB9DK68_ARCLA</name>
<evidence type="ECO:0000313" key="1">
    <source>
        <dbReference type="EMBL" id="KAI3747053.1"/>
    </source>
</evidence>
<protein>
    <submittedName>
        <fullName evidence="1">Uncharacterized protein</fullName>
    </submittedName>
</protein>